<dbReference type="STRING" id="429701.A0A2G9G540"/>
<dbReference type="EC" id="3.1.13.4" evidence="3"/>
<comment type="caution">
    <text evidence="3">The sequence shown here is derived from an EMBL/GenBank/DDBJ whole genome shotgun (WGS) entry which is preliminary data.</text>
</comment>
<gene>
    <name evidence="3" type="ORF">CDL12_27470</name>
</gene>
<dbReference type="PANTHER" id="PTHR15092:SF42">
    <property type="entry name" value="POLY(A)-SPECIFIC RIBONUCLEASE PARN-LIKE"/>
    <property type="match status" value="1"/>
</dbReference>
<comment type="cofactor">
    <cofactor evidence="1">
        <name>a divalent metal cation</name>
        <dbReference type="ChEBI" id="CHEBI:60240"/>
    </cofactor>
</comment>
<evidence type="ECO:0000256" key="1">
    <source>
        <dbReference type="ARBA" id="ARBA00001968"/>
    </source>
</evidence>
<dbReference type="InterPro" id="IPR051181">
    <property type="entry name" value="CAF1_poly(A)_ribonucleases"/>
</dbReference>
<dbReference type="InterPro" id="IPR036397">
    <property type="entry name" value="RNaseH_sf"/>
</dbReference>
<dbReference type="EMBL" id="NKXS01007218">
    <property type="protein sequence ID" value="PIN00030.1"/>
    <property type="molecule type" value="Genomic_DNA"/>
</dbReference>
<keyword evidence="3" id="KW-0378">Hydrolase</keyword>
<dbReference type="OrthoDB" id="1432093at2759"/>
<comment type="similarity">
    <text evidence="2">Belongs to the CAF1 family.</text>
</comment>
<sequence>MHFKRLFCTQTAGRHRHRHQWPVKQVTKTNFSEALEEIKACIFNSDFVAVSLQKTGGHSAPWQKILPIDTAETAYIKAKRTAERFQILQFAVCPFSVNASKLIAHPYNFHLFPRDELKVGMPSYGFSCQSSYLTSMAREGFDFNGCIYNGISYLSRAQESATKVQNGHLSPSSCMVESSPVQSVADSLFTERIKSRVRNWINACKASNKTEVADALISSLRKLVSGSEVYGSRPSLTIDVCSERQVQLALESLKEFANVVPLQVPAKGVVVQAVRVVLTSSEEDKNLLEKELHDMVQEHRKRVRGFREVIDLISTSQRPIVAHNSLNDFTFIHSKFLAPLPPTMDEFRSSLLFAFPHILDVNNLMKEIGPFEKMNNMPAAISYLETRFRAPINMDISNRETD</sequence>
<keyword evidence="4" id="KW-1185">Reference proteome</keyword>
<dbReference type="AlphaFoldDB" id="A0A2G9G540"/>
<name>A0A2G9G540_9LAMI</name>
<accession>A0A2G9G540</accession>
<evidence type="ECO:0000256" key="2">
    <source>
        <dbReference type="ARBA" id="ARBA00008372"/>
    </source>
</evidence>
<reference evidence="4" key="1">
    <citation type="journal article" date="2018" name="Gigascience">
        <title>Genome assembly of the Pink Ipe (Handroanthus impetiginosus, Bignoniaceae), a highly valued, ecologically keystone Neotropical timber forest tree.</title>
        <authorList>
            <person name="Silva-Junior O.B."/>
            <person name="Grattapaglia D."/>
            <person name="Novaes E."/>
            <person name="Collevatti R.G."/>
        </authorList>
    </citation>
    <scope>NUCLEOTIDE SEQUENCE [LARGE SCALE GENOMIC DNA]</scope>
    <source>
        <strain evidence="4">cv. UFG-1</strain>
    </source>
</reference>
<dbReference type="Pfam" id="PF04857">
    <property type="entry name" value="CAF1"/>
    <property type="match status" value="1"/>
</dbReference>
<dbReference type="SUPFAM" id="SSF53098">
    <property type="entry name" value="Ribonuclease H-like"/>
    <property type="match status" value="1"/>
</dbReference>
<dbReference type="Proteomes" id="UP000231279">
    <property type="component" value="Unassembled WGS sequence"/>
</dbReference>
<dbReference type="PANTHER" id="PTHR15092">
    <property type="entry name" value="POLY A -SPECIFIC RIBONUCLEASE/TARGET OF EGR1, MEMBER 1"/>
    <property type="match status" value="1"/>
</dbReference>
<evidence type="ECO:0000313" key="3">
    <source>
        <dbReference type="EMBL" id="PIN00030.1"/>
    </source>
</evidence>
<organism evidence="3 4">
    <name type="scientific">Handroanthus impetiginosus</name>
    <dbReference type="NCBI Taxonomy" id="429701"/>
    <lineage>
        <taxon>Eukaryota</taxon>
        <taxon>Viridiplantae</taxon>
        <taxon>Streptophyta</taxon>
        <taxon>Embryophyta</taxon>
        <taxon>Tracheophyta</taxon>
        <taxon>Spermatophyta</taxon>
        <taxon>Magnoliopsida</taxon>
        <taxon>eudicotyledons</taxon>
        <taxon>Gunneridae</taxon>
        <taxon>Pentapetalae</taxon>
        <taxon>asterids</taxon>
        <taxon>lamiids</taxon>
        <taxon>Lamiales</taxon>
        <taxon>Bignoniaceae</taxon>
        <taxon>Crescentiina</taxon>
        <taxon>Tabebuia alliance</taxon>
        <taxon>Handroanthus</taxon>
    </lineage>
</organism>
<protein>
    <submittedName>
        <fullName evidence="3">Poly(A)-specific ribonuclease</fullName>
        <ecNumber evidence="3">3.1.13.4</ecNumber>
    </submittedName>
</protein>
<dbReference type="Gene3D" id="3.30.420.10">
    <property type="entry name" value="Ribonuclease H-like superfamily/Ribonuclease H"/>
    <property type="match status" value="2"/>
</dbReference>
<evidence type="ECO:0000313" key="4">
    <source>
        <dbReference type="Proteomes" id="UP000231279"/>
    </source>
</evidence>
<dbReference type="InterPro" id="IPR012337">
    <property type="entry name" value="RNaseH-like_sf"/>
</dbReference>
<dbReference type="InterPro" id="IPR006941">
    <property type="entry name" value="RNase_CAF1"/>
</dbReference>
<dbReference type="GO" id="GO:0003723">
    <property type="term" value="F:RNA binding"/>
    <property type="evidence" value="ECO:0007669"/>
    <property type="project" value="TreeGrafter"/>
</dbReference>
<dbReference type="GO" id="GO:0004535">
    <property type="term" value="F:poly(A)-specific ribonuclease activity"/>
    <property type="evidence" value="ECO:0007669"/>
    <property type="project" value="UniProtKB-EC"/>
</dbReference>
<proteinExistence type="inferred from homology"/>